<reference evidence="2 3" key="1">
    <citation type="submission" date="2020-09" db="EMBL/GenBank/DDBJ databases">
        <title>Novel species of Mucilaginibacter isolated from a glacier on the Tibetan Plateau.</title>
        <authorList>
            <person name="Liu Q."/>
            <person name="Xin Y.-H."/>
        </authorList>
    </citation>
    <scope>NUCLEOTIDE SEQUENCE [LARGE SCALE GENOMIC DNA]</scope>
    <source>
        <strain evidence="2 3">ZT4R22</strain>
    </source>
</reference>
<dbReference type="Pfam" id="PF05751">
    <property type="entry name" value="FixH"/>
    <property type="match status" value="1"/>
</dbReference>
<name>A0ABR7WJB0_9SPHI</name>
<keyword evidence="1" id="KW-1133">Transmembrane helix</keyword>
<dbReference type="Proteomes" id="UP000606600">
    <property type="component" value="Unassembled WGS sequence"/>
</dbReference>
<organism evidence="2 3">
    <name type="scientific">Mucilaginibacter pankratovii</name>
    <dbReference type="NCBI Taxonomy" id="2772110"/>
    <lineage>
        <taxon>Bacteria</taxon>
        <taxon>Pseudomonadati</taxon>
        <taxon>Bacteroidota</taxon>
        <taxon>Sphingobacteriia</taxon>
        <taxon>Sphingobacteriales</taxon>
        <taxon>Sphingobacteriaceae</taxon>
        <taxon>Mucilaginibacter</taxon>
    </lineage>
</organism>
<evidence type="ECO:0000313" key="3">
    <source>
        <dbReference type="Proteomes" id="UP000606600"/>
    </source>
</evidence>
<keyword evidence="1" id="KW-0812">Transmembrane</keyword>
<comment type="caution">
    <text evidence="2">The sequence shown here is derived from an EMBL/GenBank/DDBJ whole genome shotgun (WGS) entry which is preliminary data.</text>
</comment>
<feature type="transmembrane region" description="Helical" evidence="1">
    <location>
        <begin position="6"/>
        <end position="26"/>
    </location>
</feature>
<proteinExistence type="predicted"/>
<sequence>MNWGKGLVLGMALFMGFIISMCVYMFNMPADDYDHQYYEKGLNFNRDYDRERQVVSDKAQPIITQASAGIAIEFKQPAVGVIKFVNPLGKSKDLVFPLNTGAGNQISIPARKLSPGRWGVNIEWSSSKKNYLYQQDIFINGK</sequence>
<keyword evidence="3" id="KW-1185">Reference proteome</keyword>
<dbReference type="InterPro" id="IPR008620">
    <property type="entry name" value="FixH"/>
</dbReference>
<evidence type="ECO:0000313" key="2">
    <source>
        <dbReference type="EMBL" id="MBD1362412.1"/>
    </source>
</evidence>
<gene>
    <name evidence="2" type="ORF">IDJ77_01200</name>
</gene>
<dbReference type="EMBL" id="JACWMY010000001">
    <property type="protein sequence ID" value="MBD1362412.1"/>
    <property type="molecule type" value="Genomic_DNA"/>
</dbReference>
<dbReference type="RefSeq" id="WP_191187097.1">
    <property type="nucleotide sequence ID" value="NZ_JACWMY010000001.1"/>
</dbReference>
<keyword evidence="1" id="KW-0472">Membrane</keyword>
<protein>
    <submittedName>
        <fullName evidence="2">FixH family protein</fullName>
    </submittedName>
</protein>
<evidence type="ECO:0000256" key="1">
    <source>
        <dbReference type="SAM" id="Phobius"/>
    </source>
</evidence>
<accession>A0ABR7WJB0</accession>